<reference evidence="2 3" key="1">
    <citation type="submission" date="2018-08" db="EMBL/GenBank/DDBJ databases">
        <title>Genome and evolution of the arbuscular mycorrhizal fungus Diversispora epigaea (formerly Glomus versiforme) and its bacterial endosymbionts.</title>
        <authorList>
            <person name="Sun X."/>
            <person name="Fei Z."/>
            <person name="Harrison M."/>
        </authorList>
    </citation>
    <scope>NUCLEOTIDE SEQUENCE [LARGE SCALE GENOMIC DNA]</scope>
    <source>
        <strain evidence="2 3">IT104</strain>
    </source>
</reference>
<keyword evidence="3" id="KW-1185">Reference proteome</keyword>
<dbReference type="EMBL" id="PQFF01000198">
    <property type="protein sequence ID" value="RHZ75427.1"/>
    <property type="molecule type" value="Genomic_DNA"/>
</dbReference>
<accession>A0A397IKE2</accession>
<evidence type="ECO:0000313" key="3">
    <source>
        <dbReference type="Proteomes" id="UP000266861"/>
    </source>
</evidence>
<evidence type="ECO:0000259" key="1">
    <source>
        <dbReference type="PROSITE" id="PS50011"/>
    </source>
</evidence>
<dbReference type="GO" id="GO:0004672">
    <property type="term" value="F:protein kinase activity"/>
    <property type="evidence" value="ECO:0007669"/>
    <property type="project" value="InterPro"/>
</dbReference>
<dbReference type="SUPFAM" id="SSF56112">
    <property type="entry name" value="Protein kinase-like (PK-like)"/>
    <property type="match status" value="1"/>
</dbReference>
<dbReference type="InterPro" id="IPR011009">
    <property type="entry name" value="Kinase-like_dom_sf"/>
</dbReference>
<name>A0A397IKE2_9GLOM</name>
<dbReference type="OrthoDB" id="6718656at2759"/>
<sequence>MSIHLKTWTRDASIRLSLNLKNIHELDIVHQDFHPGNILLNNFKNYSIRISDFGSNKLIGENPNNPEKKNIFGVLPRDNMCGCIFIWNYCLRKVIMKCWDARVTHRATFEELSEEFSENEKSINTTTIHICRLNFSKLPKPRTKKISKENLKNLLNLWLIYVLSDPKKLFAALQETIINRENNLKIRIIVNGNDASKGDDDDNESDYLVDPN</sequence>
<feature type="domain" description="Protein kinase" evidence="1">
    <location>
        <begin position="1"/>
        <end position="212"/>
    </location>
</feature>
<dbReference type="InterPro" id="IPR000719">
    <property type="entry name" value="Prot_kinase_dom"/>
</dbReference>
<dbReference type="Gene3D" id="1.10.510.10">
    <property type="entry name" value="Transferase(Phosphotransferase) domain 1"/>
    <property type="match status" value="1"/>
</dbReference>
<gene>
    <name evidence="2" type="ORF">Glove_213g220</name>
</gene>
<protein>
    <recommendedName>
        <fullName evidence="1">Protein kinase domain-containing protein</fullName>
    </recommendedName>
</protein>
<comment type="caution">
    <text evidence="2">The sequence shown here is derived from an EMBL/GenBank/DDBJ whole genome shotgun (WGS) entry which is preliminary data.</text>
</comment>
<dbReference type="AlphaFoldDB" id="A0A397IKE2"/>
<dbReference type="Proteomes" id="UP000266861">
    <property type="component" value="Unassembled WGS sequence"/>
</dbReference>
<evidence type="ECO:0000313" key="2">
    <source>
        <dbReference type="EMBL" id="RHZ75427.1"/>
    </source>
</evidence>
<dbReference type="PROSITE" id="PS50011">
    <property type="entry name" value="PROTEIN_KINASE_DOM"/>
    <property type="match status" value="1"/>
</dbReference>
<organism evidence="2 3">
    <name type="scientific">Diversispora epigaea</name>
    <dbReference type="NCBI Taxonomy" id="1348612"/>
    <lineage>
        <taxon>Eukaryota</taxon>
        <taxon>Fungi</taxon>
        <taxon>Fungi incertae sedis</taxon>
        <taxon>Mucoromycota</taxon>
        <taxon>Glomeromycotina</taxon>
        <taxon>Glomeromycetes</taxon>
        <taxon>Diversisporales</taxon>
        <taxon>Diversisporaceae</taxon>
        <taxon>Diversispora</taxon>
    </lineage>
</organism>
<proteinExistence type="predicted"/>
<dbReference type="GO" id="GO:0005524">
    <property type="term" value="F:ATP binding"/>
    <property type="evidence" value="ECO:0007669"/>
    <property type="project" value="InterPro"/>
</dbReference>